<proteinExistence type="predicted"/>
<evidence type="ECO:0000313" key="2">
    <source>
        <dbReference type="Proteomes" id="UP000631114"/>
    </source>
</evidence>
<accession>A0A835HAI4</accession>
<comment type="caution">
    <text evidence="1">The sequence shown here is derived from an EMBL/GenBank/DDBJ whole genome shotgun (WGS) entry which is preliminary data.</text>
</comment>
<keyword evidence="2" id="KW-1185">Reference proteome</keyword>
<reference evidence="1 2" key="1">
    <citation type="submission" date="2020-10" db="EMBL/GenBank/DDBJ databases">
        <title>The Coptis chinensis genome and diversification of protoberbering-type alkaloids.</title>
        <authorList>
            <person name="Wang B."/>
            <person name="Shu S."/>
            <person name="Song C."/>
            <person name="Liu Y."/>
        </authorList>
    </citation>
    <scope>NUCLEOTIDE SEQUENCE [LARGE SCALE GENOMIC DNA]</scope>
    <source>
        <strain evidence="1">HL-2020</strain>
        <tissue evidence="1">Leaf</tissue>
    </source>
</reference>
<protein>
    <submittedName>
        <fullName evidence="1">Uncharacterized protein</fullName>
    </submittedName>
</protein>
<dbReference type="Proteomes" id="UP000631114">
    <property type="component" value="Unassembled WGS sequence"/>
</dbReference>
<evidence type="ECO:0000313" key="1">
    <source>
        <dbReference type="EMBL" id="KAF9596326.1"/>
    </source>
</evidence>
<organism evidence="1 2">
    <name type="scientific">Coptis chinensis</name>
    <dbReference type="NCBI Taxonomy" id="261450"/>
    <lineage>
        <taxon>Eukaryota</taxon>
        <taxon>Viridiplantae</taxon>
        <taxon>Streptophyta</taxon>
        <taxon>Embryophyta</taxon>
        <taxon>Tracheophyta</taxon>
        <taxon>Spermatophyta</taxon>
        <taxon>Magnoliopsida</taxon>
        <taxon>Ranunculales</taxon>
        <taxon>Ranunculaceae</taxon>
        <taxon>Coptidoideae</taxon>
        <taxon>Coptis</taxon>
    </lineage>
</organism>
<dbReference type="AlphaFoldDB" id="A0A835HAI4"/>
<name>A0A835HAI4_9MAGN</name>
<sequence length="113" mass="12086">MSYWSSVLAKDKLVHLVQESGHIASQCKNEPIGGKIGLSSVCHSTIQDSATTAVSQVTLLLSAPMRKRATAVGKLAILCTCPNEPVSISIWHNNGPSLALHQKQLLVPSYPLL</sequence>
<dbReference type="EMBL" id="JADFTS010000007">
    <property type="protein sequence ID" value="KAF9596326.1"/>
    <property type="molecule type" value="Genomic_DNA"/>
</dbReference>
<gene>
    <name evidence="1" type="ORF">IFM89_008852</name>
</gene>